<feature type="non-terminal residue" evidence="1">
    <location>
        <position position="1"/>
    </location>
</feature>
<gene>
    <name evidence="1" type="ORF">SNAT2548_LOCUS16864</name>
</gene>
<protein>
    <submittedName>
        <fullName evidence="1">Uncharacterized protein</fullName>
    </submittedName>
</protein>
<dbReference type="AlphaFoldDB" id="A0A812NI16"/>
<sequence length="118" mass="12901">VFWQLLRVEKCEDISELGSVGFGRSISSKDQLLSCVFFSPSISVGGRIALGELDSWCSQDKKGVATRPTRLQKLLPGGGSLVAGHTVELFFAFAREDNGVYYGATELTASWAARWVLR</sequence>
<organism evidence="1 2">
    <name type="scientific">Symbiodinium natans</name>
    <dbReference type="NCBI Taxonomy" id="878477"/>
    <lineage>
        <taxon>Eukaryota</taxon>
        <taxon>Sar</taxon>
        <taxon>Alveolata</taxon>
        <taxon>Dinophyceae</taxon>
        <taxon>Suessiales</taxon>
        <taxon>Symbiodiniaceae</taxon>
        <taxon>Symbiodinium</taxon>
    </lineage>
</organism>
<comment type="caution">
    <text evidence="1">The sequence shown here is derived from an EMBL/GenBank/DDBJ whole genome shotgun (WGS) entry which is preliminary data.</text>
</comment>
<name>A0A812NI16_9DINO</name>
<proteinExistence type="predicted"/>
<evidence type="ECO:0000313" key="2">
    <source>
        <dbReference type="Proteomes" id="UP000604046"/>
    </source>
</evidence>
<accession>A0A812NI16</accession>
<evidence type="ECO:0000313" key="1">
    <source>
        <dbReference type="EMBL" id="CAE7321807.1"/>
    </source>
</evidence>
<keyword evidence="2" id="KW-1185">Reference proteome</keyword>
<feature type="non-terminal residue" evidence="1">
    <location>
        <position position="118"/>
    </location>
</feature>
<dbReference type="Proteomes" id="UP000604046">
    <property type="component" value="Unassembled WGS sequence"/>
</dbReference>
<dbReference type="EMBL" id="CAJNDS010002093">
    <property type="protein sequence ID" value="CAE7321807.1"/>
    <property type="molecule type" value="Genomic_DNA"/>
</dbReference>
<reference evidence="1" key="1">
    <citation type="submission" date="2021-02" db="EMBL/GenBank/DDBJ databases">
        <authorList>
            <person name="Dougan E. K."/>
            <person name="Rhodes N."/>
            <person name="Thang M."/>
            <person name="Chan C."/>
        </authorList>
    </citation>
    <scope>NUCLEOTIDE SEQUENCE</scope>
</reference>